<evidence type="ECO:0000313" key="3">
    <source>
        <dbReference type="EMBL" id="ADN59665.1"/>
    </source>
</evidence>
<evidence type="ECO:0008006" key="4">
    <source>
        <dbReference type="Google" id="ProtNLM"/>
    </source>
</evidence>
<keyword evidence="2" id="KW-0472">Membrane</keyword>
<feature type="region of interest" description="Disordered" evidence="1">
    <location>
        <begin position="178"/>
        <end position="198"/>
    </location>
</feature>
<dbReference type="EMBL" id="CP002218">
    <property type="protein sequence ID" value="ADN59665.1"/>
    <property type="molecule type" value="Genomic_DNA"/>
</dbReference>
<feature type="region of interest" description="Disordered" evidence="1">
    <location>
        <begin position="238"/>
        <end position="267"/>
    </location>
</feature>
<dbReference type="eggNOG" id="ENOG50302N6">
    <property type="taxonomic scope" value="Bacteria"/>
</dbReference>
<sequence length="299" mass="30717">MYNDPDLPHVRADHDDDGLDPRTAQATDMTPRFGRLALCVAAASALAFGVVGTVAYGVWFNSDQQTYAEAIARARQALRMPAPNHTASMLATASERSGSLPATAAPTAPATVAATPGPLVMPAPGASARSPTAPATVATTAGPLVMPAPDALARSPAVATSSPADAIALLDLPAIPAQSSAATVDERRKPSTWAGEISRPQDEAVLADDAADARSSLAAAPAIAPRATQAAATAAPAAVPQLASTRPAREAKSAQQERRASASNARRKGNLFARMGSFFRRVSYRQHGSGSQQDLYSHP</sequence>
<dbReference type="OrthoDB" id="9006324at2"/>
<evidence type="ECO:0000256" key="2">
    <source>
        <dbReference type="SAM" id="Phobius"/>
    </source>
</evidence>
<organism evidence="3">
    <name type="scientific">Burkholderia sp. (strain CCGE1003)</name>
    <dbReference type="NCBI Taxonomy" id="640512"/>
    <lineage>
        <taxon>Bacteria</taxon>
        <taxon>Pseudomonadati</taxon>
        <taxon>Pseudomonadota</taxon>
        <taxon>Betaproteobacteria</taxon>
        <taxon>Burkholderiales</taxon>
        <taxon>Burkholderiaceae</taxon>
        <taxon>Burkholderia</taxon>
    </lineage>
</organism>
<feature type="compositionally biased region" description="Basic and acidic residues" evidence="1">
    <location>
        <begin position="247"/>
        <end position="260"/>
    </location>
</feature>
<dbReference type="KEGG" id="bgf:BC1003_3725"/>
<protein>
    <recommendedName>
        <fullName evidence="4">Transmembrane protein</fullName>
    </recommendedName>
</protein>
<feature type="transmembrane region" description="Helical" evidence="2">
    <location>
        <begin position="36"/>
        <end position="59"/>
    </location>
</feature>
<gene>
    <name evidence="3" type="ordered locus">BC1003_3725</name>
</gene>
<keyword evidence="2" id="KW-0812">Transmembrane</keyword>
<name>E1TIV5_BURSG</name>
<keyword evidence="2" id="KW-1133">Transmembrane helix</keyword>
<dbReference type="AlphaFoldDB" id="E1TIV5"/>
<feature type="compositionally biased region" description="Basic and acidic residues" evidence="1">
    <location>
        <begin position="1"/>
        <end position="14"/>
    </location>
</feature>
<evidence type="ECO:0000256" key="1">
    <source>
        <dbReference type="SAM" id="MobiDB-lite"/>
    </source>
</evidence>
<dbReference type="HOGENOM" id="CLU_1145507_0_0_4"/>
<reference evidence="3" key="1">
    <citation type="submission" date="2010-09" db="EMBL/GenBank/DDBJ databases">
        <title>Complete sequence of chromosome2 of Burkholderia sp. CCGE1003.</title>
        <authorList>
            <consortium name="US DOE Joint Genome Institute"/>
            <person name="Lucas S."/>
            <person name="Copeland A."/>
            <person name="Lapidus A."/>
            <person name="Cheng J.-F."/>
            <person name="Bruce D."/>
            <person name="Goodwin L."/>
            <person name="Pitluck S."/>
            <person name="Daligault H."/>
            <person name="Davenport K."/>
            <person name="Detter J.C."/>
            <person name="Han C."/>
            <person name="Tapia R."/>
            <person name="Land M."/>
            <person name="Hauser L."/>
            <person name="Jeffries C."/>
            <person name="Kyrpides N."/>
            <person name="Ivanova N."/>
            <person name="Ovchinnikova G."/>
            <person name="Martinez-Romero E."/>
            <person name="Rogel M.A."/>
            <person name="Auchtung J."/>
            <person name="Tiedje J.M."/>
            <person name="Woyke T."/>
        </authorList>
    </citation>
    <scope>NUCLEOTIDE SEQUENCE</scope>
    <source>
        <strain evidence="3">CCGE1003</strain>
    </source>
</reference>
<feature type="region of interest" description="Disordered" evidence="1">
    <location>
        <begin position="1"/>
        <end position="26"/>
    </location>
</feature>
<proteinExistence type="predicted"/>
<accession>E1TIV5</accession>